<accession>M2Z836</accession>
<dbReference type="AlphaFoldDB" id="M2Z836"/>
<evidence type="ECO:0000313" key="1">
    <source>
        <dbReference type="EMBL" id="EME85940.1"/>
    </source>
</evidence>
<reference evidence="1 2" key="1">
    <citation type="journal article" date="2012" name="PLoS Pathog.">
        <title>Diverse lifestyles and strategies of plant pathogenesis encoded in the genomes of eighteen Dothideomycetes fungi.</title>
        <authorList>
            <person name="Ohm R.A."/>
            <person name="Feau N."/>
            <person name="Henrissat B."/>
            <person name="Schoch C.L."/>
            <person name="Horwitz B.A."/>
            <person name="Barry K.W."/>
            <person name="Condon B.J."/>
            <person name="Copeland A.C."/>
            <person name="Dhillon B."/>
            <person name="Glaser F."/>
            <person name="Hesse C.N."/>
            <person name="Kosti I."/>
            <person name="LaButti K."/>
            <person name="Lindquist E.A."/>
            <person name="Lucas S."/>
            <person name="Salamov A.A."/>
            <person name="Bradshaw R.E."/>
            <person name="Ciuffetti L."/>
            <person name="Hamelin R.C."/>
            <person name="Kema G.H.J."/>
            <person name="Lawrence C."/>
            <person name="Scott J.A."/>
            <person name="Spatafora J.W."/>
            <person name="Turgeon B.G."/>
            <person name="de Wit P.J.G.M."/>
            <person name="Zhong S."/>
            <person name="Goodwin S.B."/>
            <person name="Grigoriev I.V."/>
        </authorList>
    </citation>
    <scope>NUCLEOTIDE SEQUENCE [LARGE SCALE GENOMIC DNA]</scope>
    <source>
        <strain evidence="1 2">CIRAD86</strain>
    </source>
</reference>
<dbReference type="GeneID" id="19339305"/>
<proteinExistence type="predicted"/>
<dbReference type="KEGG" id="pfj:MYCFIDRAFT_39676"/>
<dbReference type="OrthoDB" id="5230873at2759"/>
<dbReference type="VEuPathDB" id="FungiDB:MYCFIDRAFT_39676"/>
<keyword evidence="2" id="KW-1185">Reference proteome</keyword>
<dbReference type="eggNOG" id="ENOG502RJ24">
    <property type="taxonomic scope" value="Eukaryota"/>
</dbReference>
<evidence type="ECO:0000313" key="2">
    <source>
        <dbReference type="Proteomes" id="UP000016932"/>
    </source>
</evidence>
<dbReference type="HOGENOM" id="CLU_2365338_0_0_1"/>
<name>M2Z836_PSEFD</name>
<dbReference type="Proteomes" id="UP000016932">
    <property type="component" value="Unassembled WGS sequence"/>
</dbReference>
<dbReference type="RefSeq" id="XP_007922406.1">
    <property type="nucleotide sequence ID" value="XM_007924215.1"/>
</dbReference>
<gene>
    <name evidence="1" type="ORF">MYCFIDRAFT_39676</name>
</gene>
<protein>
    <submittedName>
        <fullName evidence="1">Uncharacterized protein</fullName>
    </submittedName>
</protein>
<organism evidence="1 2">
    <name type="scientific">Pseudocercospora fijiensis (strain CIRAD86)</name>
    <name type="common">Black leaf streak disease fungus</name>
    <name type="synonym">Mycosphaerella fijiensis</name>
    <dbReference type="NCBI Taxonomy" id="383855"/>
    <lineage>
        <taxon>Eukaryota</taxon>
        <taxon>Fungi</taxon>
        <taxon>Dikarya</taxon>
        <taxon>Ascomycota</taxon>
        <taxon>Pezizomycotina</taxon>
        <taxon>Dothideomycetes</taxon>
        <taxon>Dothideomycetidae</taxon>
        <taxon>Mycosphaerellales</taxon>
        <taxon>Mycosphaerellaceae</taxon>
        <taxon>Pseudocercospora</taxon>
    </lineage>
</organism>
<dbReference type="EMBL" id="KB446556">
    <property type="protein sequence ID" value="EME85940.1"/>
    <property type="molecule type" value="Genomic_DNA"/>
</dbReference>
<feature type="non-terminal residue" evidence="1">
    <location>
        <position position="1"/>
    </location>
</feature>
<sequence length="96" mass="10432">TTPKLAIDNSSGAFEAVKFSSVDNATLTTTGFDLWGTLLVWVSDSGEITAKWYADPVDDQNSTWALKWNTDNSLSDSAVPVVLKSLAPPDTRKARR</sequence>